<name>A0A512CYE3_9MICO</name>
<evidence type="ECO:0000313" key="9">
    <source>
        <dbReference type="Proteomes" id="UP000321534"/>
    </source>
</evidence>
<dbReference type="InterPro" id="IPR014284">
    <property type="entry name" value="RNA_pol_sigma-70_dom"/>
</dbReference>
<dbReference type="OrthoDB" id="3211555at2"/>
<keyword evidence="8" id="KW-0240">DNA-directed RNA polymerase</keyword>
<proteinExistence type="inferred from homology"/>
<protein>
    <submittedName>
        <fullName evidence="8">DNA-directed RNA polymerase sigma-70 factor</fullName>
    </submittedName>
</protein>
<evidence type="ECO:0000256" key="2">
    <source>
        <dbReference type="ARBA" id="ARBA00011344"/>
    </source>
</evidence>
<dbReference type="NCBIfam" id="TIGR02937">
    <property type="entry name" value="sigma70-ECF"/>
    <property type="match status" value="1"/>
</dbReference>
<dbReference type="GO" id="GO:0003677">
    <property type="term" value="F:DNA binding"/>
    <property type="evidence" value="ECO:0007669"/>
    <property type="project" value="InterPro"/>
</dbReference>
<evidence type="ECO:0000256" key="4">
    <source>
        <dbReference type="ARBA" id="ARBA00023082"/>
    </source>
</evidence>
<keyword evidence="5" id="KW-0804">Transcription</keyword>
<keyword evidence="3" id="KW-0805">Transcription regulation</keyword>
<evidence type="ECO:0000256" key="3">
    <source>
        <dbReference type="ARBA" id="ARBA00023015"/>
    </source>
</evidence>
<dbReference type="SUPFAM" id="SSF88946">
    <property type="entry name" value="Sigma2 domain of RNA polymerase sigma factors"/>
    <property type="match status" value="1"/>
</dbReference>
<dbReference type="InterPro" id="IPR036388">
    <property type="entry name" value="WH-like_DNA-bd_sf"/>
</dbReference>
<dbReference type="Gene3D" id="1.10.10.10">
    <property type="entry name" value="Winged helix-like DNA-binding domain superfamily/Winged helix DNA-binding domain"/>
    <property type="match status" value="1"/>
</dbReference>
<evidence type="ECO:0000259" key="7">
    <source>
        <dbReference type="Pfam" id="PF08281"/>
    </source>
</evidence>
<gene>
    <name evidence="8" type="ORF">TAE01_10630</name>
</gene>
<evidence type="ECO:0000313" key="8">
    <source>
        <dbReference type="EMBL" id="GEO29253.1"/>
    </source>
</evidence>
<dbReference type="SUPFAM" id="SSF88659">
    <property type="entry name" value="Sigma3 and sigma4 domains of RNA polymerase sigma factors"/>
    <property type="match status" value="1"/>
</dbReference>
<feature type="domain" description="RNA polymerase sigma factor 70 region 4 type 2" evidence="7">
    <location>
        <begin position="121"/>
        <end position="172"/>
    </location>
</feature>
<dbReference type="InterPro" id="IPR032710">
    <property type="entry name" value="NTF2-like_dom_sf"/>
</dbReference>
<feature type="domain" description="RNA polymerase sigma-70 region 2" evidence="6">
    <location>
        <begin position="20"/>
        <end position="83"/>
    </location>
</feature>
<dbReference type="Pfam" id="PF04542">
    <property type="entry name" value="Sigma70_r2"/>
    <property type="match status" value="1"/>
</dbReference>
<evidence type="ECO:0000259" key="6">
    <source>
        <dbReference type="Pfam" id="PF04542"/>
    </source>
</evidence>
<accession>A0A512CYE3</accession>
<dbReference type="GO" id="GO:0000428">
    <property type="term" value="C:DNA-directed RNA polymerase complex"/>
    <property type="evidence" value="ECO:0007669"/>
    <property type="project" value="UniProtKB-KW"/>
</dbReference>
<dbReference type="GO" id="GO:0016987">
    <property type="term" value="F:sigma factor activity"/>
    <property type="evidence" value="ECO:0007669"/>
    <property type="project" value="UniProtKB-KW"/>
</dbReference>
<comment type="similarity">
    <text evidence="1">Belongs to the sigma-70 factor family. ECF subfamily.</text>
</comment>
<dbReference type="Gene3D" id="3.10.450.50">
    <property type="match status" value="1"/>
</dbReference>
<dbReference type="GO" id="GO:0006352">
    <property type="term" value="P:DNA-templated transcription initiation"/>
    <property type="evidence" value="ECO:0007669"/>
    <property type="project" value="InterPro"/>
</dbReference>
<dbReference type="AlphaFoldDB" id="A0A512CYE3"/>
<sequence length="325" mass="35121">MTHETGSREPAADREQLLADVRPVAFGIAYRMLGSVSEAEDVVQEALIRVHGALESGEQISSPRAFTATVTTRLAMDELRSARVRRERYVGDWLPEPLLTGGQGAAQDPARQAETADSLSMALLVLLETLSPEQRAVLLLHDVFGYGYGEVATIVGKGEANVRQLAVRARRHVQDRRPRFTTSPERQSELASRFFTAARTGDLAGLESLLAHDVELVGDGGGKAPSLARAQRGRSRVAHTLTNWLRALRRLPEMEIRPTEVNGDPGATFLVEGRLLAVWALDIRDGEVAGVRAIVNPDKLVHLGPVGDANALIRRLGGGGARAAD</sequence>
<dbReference type="Pfam" id="PF08281">
    <property type="entry name" value="Sigma70_r4_2"/>
    <property type="match status" value="1"/>
</dbReference>
<dbReference type="Proteomes" id="UP000321534">
    <property type="component" value="Unassembled WGS sequence"/>
</dbReference>
<reference evidence="8 9" key="1">
    <citation type="submission" date="2019-07" db="EMBL/GenBank/DDBJ databases">
        <title>Whole genome shotgun sequence of Terrabacter aerolatus NBRC 106305.</title>
        <authorList>
            <person name="Hosoyama A."/>
            <person name="Uohara A."/>
            <person name="Ohji S."/>
            <person name="Ichikawa N."/>
        </authorList>
    </citation>
    <scope>NUCLEOTIDE SEQUENCE [LARGE SCALE GENOMIC DNA]</scope>
    <source>
        <strain evidence="8 9">NBRC 106305</strain>
    </source>
</reference>
<dbReference type="InterPro" id="IPR052704">
    <property type="entry name" value="ECF_Sigma-70_Domain"/>
</dbReference>
<dbReference type="InterPro" id="IPR013325">
    <property type="entry name" value="RNA_pol_sigma_r2"/>
</dbReference>
<dbReference type="PANTHER" id="PTHR30173:SF36">
    <property type="entry name" value="ECF RNA POLYMERASE SIGMA FACTOR SIGJ"/>
    <property type="match status" value="1"/>
</dbReference>
<organism evidence="8 9">
    <name type="scientific">Terrabacter aerolatus</name>
    <dbReference type="NCBI Taxonomy" id="422442"/>
    <lineage>
        <taxon>Bacteria</taxon>
        <taxon>Bacillati</taxon>
        <taxon>Actinomycetota</taxon>
        <taxon>Actinomycetes</taxon>
        <taxon>Micrococcales</taxon>
        <taxon>Intrasporangiaceae</taxon>
        <taxon>Terrabacter</taxon>
    </lineage>
</organism>
<evidence type="ECO:0000256" key="5">
    <source>
        <dbReference type="ARBA" id="ARBA00023163"/>
    </source>
</evidence>
<dbReference type="RefSeq" id="WP_147064184.1">
    <property type="nucleotide sequence ID" value="NZ_BAAARO010000023.1"/>
</dbReference>
<dbReference type="Gene3D" id="1.10.1740.10">
    <property type="match status" value="1"/>
</dbReference>
<dbReference type="InterPro" id="IPR013249">
    <property type="entry name" value="RNA_pol_sigma70_r4_t2"/>
</dbReference>
<dbReference type="InterPro" id="IPR013324">
    <property type="entry name" value="RNA_pol_sigma_r3/r4-like"/>
</dbReference>
<comment type="caution">
    <text evidence="8">The sequence shown here is derived from an EMBL/GenBank/DDBJ whole genome shotgun (WGS) entry which is preliminary data.</text>
</comment>
<evidence type="ECO:0000256" key="1">
    <source>
        <dbReference type="ARBA" id="ARBA00010641"/>
    </source>
</evidence>
<dbReference type="EMBL" id="BJYX01000004">
    <property type="protein sequence ID" value="GEO29253.1"/>
    <property type="molecule type" value="Genomic_DNA"/>
</dbReference>
<keyword evidence="4" id="KW-0731">Sigma factor</keyword>
<dbReference type="SUPFAM" id="SSF54427">
    <property type="entry name" value="NTF2-like"/>
    <property type="match status" value="1"/>
</dbReference>
<keyword evidence="9" id="KW-1185">Reference proteome</keyword>
<dbReference type="InterPro" id="IPR007627">
    <property type="entry name" value="RNA_pol_sigma70_r2"/>
</dbReference>
<dbReference type="PANTHER" id="PTHR30173">
    <property type="entry name" value="SIGMA 19 FACTOR"/>
    <property type="match status" value="1"/>
</dbReference>
<dbReference type="NCBIfam" id="NF007214">
    <property type="entry name" value="PRK09636.1"/>
    <property type="match status" value="1"/>
</dbReference>
<comment type="subunit">
    <text evidence="2">Interacts transiently with the RNA polymerase catalytic core formed by RpoA, RpoB, RpoC and RpoZ (2 alpha, 1 beta, 1 beta' and 1 omega subunit) to form the RNA polymerase holoenzyme that can initiate transcription.</text>
</comment>